<organism evidence="3">
    <name type="scientific">feces metagenome</name>
    <dbReference type="NCBI Taxonomy" id="1861841"/>
    <lineage>
        <taxon>unclassified sequences</taxon>
        <taxon>metagenomes</taxon>
        <taxon>organismal metagenomes</taxon>
    </lineage>
</organism>
<dbReference type="EMBL" id="LT796703">
    <property type="protein sequence ID" value="SJX74212.1"/>
    <property type="molecule type" value="Genomic_DNA"/>
</dbReference>
<reference evidence="3" key="1">
    <citation type="submission" date="2017-02" db="EMBL/GenBank/DDBJ databases">
        <authorList>
            <person name="Peterson S.W."/>
        </authorList>
    </citation>
    <scope>NUCLEOTIDE SEQUENCE</scope>
</reference>
<accession>A0A2I2K940</accession>
<keyword evidence="2" id="KW-0472">Membrane</keyword>
<dbReference type="Gene3D" id="3.10.450.50">
    <property type="match status" value="1"/>
</dbReference>
<dbReference type="AlphaFoldDB" id="A0A2I2K940"/>
<sequence length="156" mass="17561">MRRDLLKYVLTAGVISGAILAIILIASRNDKEPSDQKMGPEEVVKAFNMAITSGDFDTAYTLCDTVRMRDYLNSYQEAWNILQQEDSSILSIASALLSDGVLQIDKTEKNAEARYVHYTLEADGHSKARTAKVEKEEGEWKVTEITDRPQEETEKN</sequence>
<evidence type="ECO:0000313" key="3">
    <source>
        <dbReference type="EMBL" id="SJX74212.1"/>
    </source>
</evidence>
<evidence type="ECO:0000256" key="2">
    <source>
        <dbReference type="SAM" id="Phobius"/>
    </source>
</evidence>
<protein>
    <submittedName>
        <fullName evidence="3">Uncharacterized protein</fullName>
    </submittedName>
</protein>
<proteinExistence type="predicted"/>
<reference evidence="3" key="2">
    <citation type="submission" date="2017-12" db="EMBL/GenBank/DDBJ databases">
        <title>Two new gene clusters involved in the degradation of lignocelluloses from the fecal microbiota of Tunisian dromedary.</title>
        <authorList>
            <person name="Rihab A."/>
            <person name="Elisabeth L."/>
            <person name="Gabrielle P.-V."/>
            <person name="Sahar T."/>
            <person name="Monia M."/>
            <person name="Fatma E."/>
            <person name="Samir B."/>
        </authorList>
    </citation>
    <scope>NUCLEOTIDE SEQUENCE</scope>
</reference>
<name>A0A2I2K940_9ZZZZ</name>
<keyword evidence="2" id="KW-1133">Transmembrane helix</keyword>
<evidence type="ECO:0000256" key="1">
    <source>
        <dbReference type="SAM" id="MobiDB-lite"/>
    </source>
</evidence>
<feature type="transmembrane region" description="Helical" evidence="2">
    <location>
        <begin position="6"/>
        <end position="27"/>
    </location>
</feature>
<feature type="region of interest" description="Disordered" evidence="1">
    <location>
        <begin position="129"/>
        <end position="156"/>
    </location>
</feature>
<keyword evidence="2" id="KW-0812">Transmembrane</keyword>